<name>A0A165E2N5_EXIGL</name>
<keyword evidence="2" id="KW-1185">Reference proteome</keyword>
<evidence type="ECO:0000313" key="2">
    <source>
        <dbReference type="Proteomes" id="UP000077266"/>
    </source>
</evidence>
<dbReference type="InParanoid" id="A0A165E2N5"/>
<reference evidence="1 2" key="1">
    <citation type="journal article" date="2016" name="Mol. Biol. Evol.">
        <title>Comparative Genomics of Early-Diverging Mushroom-Forming Fungi Provides Insights into the Origins of Lignocellulose Decay Capabilities.</title>
        <authorList>
            <person name="Nagy L.G."/>
            <person name="Riley R."/>
            <person name="Tritt A."/>
            <person name="Adam C."/>
            <person name="Daum C."/>
            <person name="Floudas D."/>
            <person name="Sun H."/>
            <person name="Yadav J.S."/>
            <person name="Pangilinan J."/>
            <person name="Larsson K.H."/>
            <person name="Matsuura K."/>
            <person name="Barry K."/>
            <person name="Labutti K."/>
            <person name="Kuo R."/>
            <person name="Ohm R.A."/>
            <person name="Bhattacharya S.S."/>
            <person name="Shirouzu T."/>
            <person name="Yoshinaga Y."/>
            <person name="Martin F.M."/>
            <person name="Grigoriev I.V."/>
            <person name="Hibbett D.S."/>
        </authorList>
    </citation>
    <scope>NUCLEOTIDE SEQUENCE [LARGE SCALE GENOMIC DNA]</scope>
    <source>
        <strain evidence="1 2">HHB12029</strain>
    </source>
</reference>
<dbReference type="Proteomes" id="UP000077266">
    <property type="component" value="Unassembled WGS sequence"/>
</dbReference>
<dbReference type="InterPro" id="IPR011333">
    <property type="entry name" value="SKP1/BTB/POZ_sf"/>
</dbReference>
<dbReference type="OrthoDB" id="3157337at2759"/>
<evidence type="ECO:0000313" key="1">
    <source>
        <dbReference type="EMBL" id="KZV85934.1"/>
    </source>
</evidence>
<protein>
    <recommendedName>
        <fullName evidence="3">BTB domain-containing protein</fullName>
    </recommendedName>
</protein>
<sequence length="374" mass="41093">MSTTNTATVTDLPAGTTRDDKYYWTDGNIILQAENTLFKVQRSMLTEMSPVLADLLQLPQPEGSPENEGDSDASPVKLAGDTALQFRSLMWALYSRPDEVKKYLETSELESRCCRLLDLVAITHKYQCPDLMNWALDLASEACKAVEKPSAALVTVLIHLYRLDLQGFVEWAEPAVRRGHLSDVSLIKLASASNWESVNSFAYYRIVCSGPSSWATLDLTPPERTRLLAGYINLNETWAIIDSKGPSVAHTCGASTLGLFAFGPCPAACTTVWNNICRSPRVVTVGLGNRDSTVDIQRRLAAAADLVDQACAPIPTVDISISTYWSGIACKSAFRDGVKAYSEKSEKMVQLCFDPHSAALDHVNWLSWLTTTML</sequence>
<dbReference type="Gene3D" id="3.30.710.10">
    <property type="entry name" value="Potassium Channel Kv1.1, Chain A"/>
    <property type="match status" value="1"/>
</dbReference>
<proteinExistence type="predicted"/>
<dbReference type="EMBL" id="KV426171">
    <property type="protein sequence ID" value="KZV85934.1"/>
    <property type="molecule type" value="Genomic_DNA"/>
</dbReference>
<accession>A0A165E2N5</accession>
<organism evidence="1 2">
    <name type="scientific">Exidia glandulosa HHB12029</name>
    <dbReference type="NCBI Taxonomy" id="1314781"/>
    <lineage>
        <taxon>Eukaryota</taxon>
        <taxon>Fungi</taxon>
        <taxon>Dikarya</taxon>
        <taxon>Basidiomycota</taxon>
        <taxon>Agaricomycotina</taxon>
        <taxon>Agaricomycetes</taxon>
        <taxon>Auriculariales</taxon>
        <taxon>Exidiaceae</taxon>
        <taxon>Exidia</taxon>
    </lineage>
</organism>
<dbReference type="AlphaFoldDB" id="A0A165E2N5"/>
<gene>
    <name evidence="1" type="ORF">EXIGLDRAFT_234936</name>
</gene>
<evidence type="ECO:0008006" key="3">
    <source>
        <dbReference type="Google" id="ProtNLM"/>
    </source>
</evidence>